<evidence type="ECO:0000259" key="2">
    <source>
        <dbReference type="Pfam" id="PF00534"/>
    </source>
</evidence>
<name>A0A9E8SKE8_9BACT</name>
<dbReference type="Proteomes" id="UP001164653">
    <property type="component" value="Chromosome"/>
</dbReference>
<dbReference type="SUPFAM" id="SSF53756">
    <property type="entry name" value="UDP-Glycosyltransferase/glycogen phosphorylase"/>
    <property type="match status" value="1"/>
</dbReference>
<evidence type="ECO:0000313" key="4">
    <source>
        <dbReference type="Proteomes" id="UP001164653"/>
    </source>
</evidence>
<dbReference type="GO" id="GO:0016757">
    <property type="term" value="F:glycosyltransferase activity"/>
    <property type="evidence" value="ECO:0007669"/>
    <property type="project" value="UniProtKB-KW"/>
</dbReference>
<reference evidence="3" key="1">
    <citation type="submission" date="2022-11" db="EMBL/GenBank/DDBJ databases">
        <title>Dyadobacter pollutisoli sp. nov., isolated from plastic dumped soil.</title>
        <authorList>
            <person name="Kim J.M."/>
            <person name="Kim K.R."/>
            <person name="Lee J.K."/>
            <person name="Hao L."/>
            <person name="Jeon C.O."/>
        </authorList>
    </citation>
    <scope>NUCLEOTIDE SEQUENCE</scope>
    <source>
        <strain evidence="3">U1</strain>
    </source>
</reference>
<dbReference type="Gene3D" id="3.40.50.2000">
    <property type="entry name" value="Glycogen Phosphorylase B"/>
    <property type="match status" value="1"/>
</dbReference>
<evidence type="ECO:0000313" key="3">
    <source>
        <dbReference type="EMBL" id="WAC11913.1"/>
    </source>
</evidence>
<sequence length="475" mass="55248">MSKEKYFFIGHVCVPLVFLYTGSVDQRYPSAVKIKRQSCFYSLSSWPEIAYNFPIISERICCCFRKFTHKTHSFHFTRTILEEEKVNFLFDLIASQPNADGEFHGGGKYAKKVFLSLCSFKKKDFSLFAIYSSAQKLDAEIEKAIAQFDVQLIDIEVDTIPVVIADYGIQRFYSALPFGLIRHGLYEAFQSDCQIYCTVHGLRNLEIRPRMSDLHYHSAKDIKGLFRTFFKGLLDDHVVKRDFLRCRKIFGNCTIFTVSDHTKFSIFTYFPEIKRDIEVFYSPDVTEFEGLGQDEEVTAFHQTNYFLLVSGNRWLKNNMRSVLALDSLFTDNPEITQHVVITGVTHPEVFLHKIRNKDRFTFYKYVSESFLHKLYKNAYAFIYMTLNEGFGYPPLDAMKNGTPVLTSPVTSIPEICGDAVLYANPYSIEEIKNRILQLCDQAVYMKLTVSSIQRYKQVSERQKRDLHRMLEIMIN</sequence>
<protein>
    <submittedName>
        <fullName evidence="3">Glycosyltransferase</fullName>
        <ecNumber evidence="3">2.4.-.-</ecNumber>
    </submittedName>
</protein>
<proteinExistence type="predicted"/>
<feature type="domain" description="Glycosyl transferase family 1" evidence="2">
    <location>
        <begin position="304"/>
        <end position="441"/>
    </location>
</feature>
<dbReference type="KEGG" id="dpf:ON006_29810"/>
<dbReference type="EC" id="2.4.-.-" evidence="3"/>
<dbReference type="RefSeq" id="WP_244822219.1">
    <property type="nucleotide sequence ID" value="NZ_CP112998.1"/>
</dbReference>
<dbReference type="Pfam" id="PF00534">
    <property type="entry name" value="Glycos_transf_1"/>
    <property type="match status" value="1"/>
</dbReference>
<accession>A0A9E8SKE8</accession>
<dbReference type="EMBL" id="CP112998">
    <property type="protein sequence ID" value="WAC11913.1"/>
    <property type="molecule type" value="Genomic_DNA"/>
</dbReference>
<organism evidence="3 4">
    <name type="scientific">Dyadobacter pollutisoli</name>
    <dbReference type="NCBI Taxonomy" id="2910158"/>
    <lineage>
        <taxon>Bacteria</taxon>
        <taxon>Pseudomonadati</taxon>
        <taxon>Bacteroidota</taxon>
        <taxon>Cytophagia</taxon>
        <taxon>Cytophagales</taxon>
        <taxon>Spirosomataceae</taxon>
        <taxon>Dyadobacter</taxon>
    </lineage>
</organism>
<evidence type="ECO:0000256" key="1">
    <source>
        <dbReference type="ARBA" id="ARBA00022679"/>
    </source>
</evidence>
<dbReference type="InterPro" id="IPR001296">
    <property type="entry name" value="Glyco_trans_1"/>
</dbReference>
<dbReference type="AlphaFoldDB" id="A0A9E8SKE8"/>
<keyword evidence="4" id="KW-1185">Reference proteome</keyword>
<keyword evidence="1 3" id="KW-0808">Transferase</keyword>
<gene>
    <name evidence="3" type="ORF">ON006_29810</name>
</gene>
<dbReference type="PANTHER" id="PTHR46401">
    <property type="entry name" value="GLYCOSYLTRANSFERASE WBBK-RELATED"/>
    <property type="match status" value="1"/>
</dbReference>
<keyword evidence="3" id="KW-0328">Glycosyltransferase</keyword>
<dbReference type="PANTHER" id="PTHR46401:SF2">
    <property type="entry name" value="GLYCOSYLTRANSFERASE WBBK-RELATED"/>
    <property type="match status" value="1"/>
</dbReference>